<evidence type="ECO:0000256" key="3">
    <source>
        <dbReference type="ARBA" id="ARBA00022679"/>
    </source>
</evidence>
<dbReference type="AlphaFoldDB" id="A0A0G0XTN6"/>
<organism evidence="9 10">
    <name type="scientific">Candidatus Woesebacteria bacterium GW2011_GWA1_41_13b</name>
    <dbReference type="NCBI Taxonomy" id="1618555"/>
    <lineage>
        <taxon>Bacteria</taxon>
        <taxon>Candidatus Woeseibacteriota</taxon>
    </lineage>
</organism>
<dbReference type="Pfam" id="PF00535">
    <property type="entry name" value="Glycos_transf_2"/>
    <property type="match status" value="1"/>
</dbReference>
<keyword evidence="3 9" id="KW-0808">Transferase</keyword>
<dbReference type="InterPro" id="IPR050256">
    <property type="entry name" value="Glycosyltransferase_2"/>
</dbReference>
<keyword evidence="2" id="KW-0328">Glycosyltransferase</keyword>
<evidence type="ECO:0000256" key="5">
    <source>
        <dbReference type="ARBA" id="ARBA00022989"/>
    </source>
</evidence>
<feature type="transmembrane region" description="Helical" evidence="7">
    <location>
        <begin position="263"/>
        <end position="288"/>
    </location>
</feature>
<dbReference type="PANTHER" id="PTHR48090:SF1">
    <property type="entry name" value="PROPHAGE BACTOPRENOL GLUCOSYL TRANSFERASE HOMOLOG"/>
    <property type="match status" value="1"/>
</dbReference>
<evidence type="ECO:0000313" key="10">
    <source>
        <dbReference type="Proteomes" id="UP000034676"/>
    </source>
</evidence>
<dbReference type="CDD" id="cd04187">
    <property type="entry name" value="DPM1_like_bac"/>
    <property type="match status" value="1"/>
</dbReference>
<dbReference type="EMBL" id="LCAO01000017">
    <property type="protein sequence ID" value="KKR91247.1"/>
    <property type="molecule type" value="Genomic_DNA"/>
</dbReference>
<evidence type="ECO:0000313" key="9">
    <source>
        <dbReference type="EMBL" id="KKR91247.1"/>
    </source>
</evidence>
<sequence length="309" mass="36113">MKRISIVTPCYNEERNVEQVYNEVKAIFRNVRRYKYEHIFIDNASSDNTVALLKNLAKKDRNVKIIVNSRNFGWLRSPYHAMLSASGDAVILLVADLQDPPILINDFIRKWEEGFKIVIGIKTESEENALMFKIRKFYYKLLRMISEIDLNINFMGFGLYDRKVIEILKEMNDSYPYFRGIISEIGFEPAKIPYRQRTRKRGLATGSLYNLFDVAMLGIVSYSKIPLRMVTILGFVLSIANLFVAVIYFVYKLIFWQRFSLGIAPLVIGLFFFSSIQMFFLGIIGEYISVIHTRMLKRPLVIEKERINF</sequence>
<keyword evidence="5 7" id="KW-1133">Transmembrane helix</keyword>
<comment type="caution">
    <text evidence="9">The sequence shown here is derived from an EMBL/GenBank/DDBJ whole genome shotgun (WGS) entry which is preliminary data.</text>
</comment>
<dbReference type="PATRIC" id="fig|1618555.3.peg.764"/>
<evidence type="ECO:0000256" key="4">
    <source>
        <dbReference type="ARBA" id="ARBA00022692"/>
    </source>
</evidence>
<dbReference type="PANTHER" id="PTHR48090">
    <property type="entry name" value="UNDECAPRENYL-PHOSPHATE 4-DEOXY-4-FORMAMIDO-L-ARABINOSE TRANSFERASE-RELATED"/>
    <property type="match status" value="1"/>
</dbReference>
<dbReference type="SUPFAM" id="SSF53448">
    <property type="entry name" value="Nucleotide-diphospho-sugar transferases"/>
    <property type="match status" value="1"/>
</dbReference>
<evidence type="ECO:0000259" key="8">
    <source>
        <dbReference type="Pfam" id="PF00535"/>
    </source>
</evidence>
<evidence type="ECO:0000256" key="2">
    <source>
        <dbReference type="ARBA" id="ARBA00022676"/>
    </source>
</evidence>
<keyword evidence="6 7" id="KW-0472">Membrane</keyword>
<reference evidence="9 10" key="1">
    <citation type="journal article" date="2015" name="Nature">
        <title>rRNA introns, odd ribosomes, and small enigmatic genomes across a large radiation of phyla.</title>
        <authorList>
            <person name="Brown C.T."/>
            <person name="Hug L.A."/>
            <person name="Thomas B.C."/>
            <person name="Sharon I."/>
            <person name="Castelle C.J."/>
            <person name="Singh A."/>
            <person name="Wilkins M.J."/>
            <person name="Williams K.H."/>
            <person name="Banfield J.F."/>
        </authorList>
    </citation>
    <scope>NUCLEOTIDE SEQUENCE [LARGE SCALE GENOMIC DNA]</scope>
</reference>
<dbReference type="Proteomes" id="UP000034676">
    <property type="component" value="Unassembled WGS sequence"/>
</dbReference>
<name>A0A0G0XTN6_9BACT</name>
<accession>A0A0G0XTN6</accession>
<dbReference type="GO" id="GO:0016757">
    <property type="term" value="F:glycosyltransferase activity"/>
    <property type="evidence" value="ECO:0007669"/>
    <property type="project" value="UniProtKB-KW"/>
</dbReference>
<evidence type="ECO:0000256" key="1">
    <source>
        <dbReference type="ARBA" id="ARBA00004141"/>
    </source>
</evidence>
<gene>
    <name evidence="9" type="ORF">UU42_C0017G0002</name>
</gene>
<comment type="subcellular location">
    <subcellularLocation>
        <location evidence="1">Membrane</location>
        <topology evidence="1">Multi-pass membrane protein</topology>
    </subcellularLocation>
</comment>
<dbReference type="Gene3D" id="3.90.550.10">
    <property type="entry name" value="Spore Coat Polysaccharide Biosynthesis Protein SpsA, Chain A"/>
    <property type="match status" value="1"/>
</dbReference>
<dbReference type="InterPro" id="IPR001173">
    <property type="entry name" value="Glyco_trans_2-like"/>
</dbReference>
<feature type="transmembrane region" description="Helical" evidence="7">
    <location>
        <begin position="229"/>
        <end position="251"/>
    </location>
</feature>
<feature type="domain" description="Glycosyltransferase 2-like" evidence="8">
    <location>
        <begin position="5"/>
        <end position="165"/>
    </location>
</feature>
<protein>
    <submittedName>
        <fullName evidence="9">Glycosyl transferase family 2 protein</fullName>
    </submittedName>
</protein>
<proteinExistence type="predicted"/>
<evidence type="ECO:0000256" key="6">
    <source>
        <dbReference type="ARBA" id="ARBA00023136"/>
    </source>
</evidence>
<dbReference type="GO" id="GO:0005886">
    <property type="term" value="C:plasma membrane"/>
    <property type="evidence" value="ECO:0007669"/>
    <property type="project" value="TreeGrafter"/>
</dbReference>
<keyword evidence="4 7" id="KW-0812">Transmembrane</keyword>
<dbReference type="InterPro" id="IPR029044">
    <property type="entry name" value="Nucleotide-diphossugar_trans"/>
</dbReference>
<evidence type="ECO:0000256" key="7">
    <source>
        <dbReference type="SAM" id="Phobius"/>
    </source>
</evidence>